<evidence type="ECO:0000313" key="6">
    <source>
        <dbReference type="EMBL" id="RIB04549.1"/>
    </source>
</evidence>
<dbReference type="InterPro" id="IPR015381">
    <property type="entry name" value="XLF-like_N"/>
</dbReference>
<dbReference type="GO" id="GO:0005634">
    <property type="term" value="C:nucleus"/>
    <property type="evidence" value="ECO:0007669"/>
    <property type="project" value="UniProtKB-SubCell"/>
</dbReference>
<protein>
    <recommendedName>
        <fullName evidence="5">XLF-like N-terminal domain-containing protein</fullName>
    </recommendedName>
</protein>
<keyword evidence="2" id="KW-0227">DNA damage</keyword>
<keyword evidence="3" id="KW-0234">DNA repair</keyword>
<dbReference type="CDD" id="cd22285">
    <property type="entry name" value="HD_XLF_N"/>
    <property type="match status" value="1"/>
</dbReference>
<dbReference type="EMBL" id="QKWP01002159">
    <property type="protein sequence ID" value="RIB04549.1"/>
    <property type="molecule type" value="Genomic_DNA"/>
</dbReference>
<feature type="domain" description="XLF-like N-terminal" evidence="5">
    <location>
        <begin position="16"/>
        <end position="76"/>
    </location>
</feature>
<dbReference type="GO" id="GO:0006303">
    <property type="term" value="P:double-strand break repair via nonhomologous end joining"/>
    <property type="evidence" value="ECO:0007669"/>
    <property type="project" value="UniProtKB-ARBA"/>
</dbReference>
<sequence length="132" mass="15373">MAFSTSQNETLRSALWIPLQVNSVPSNERAETYLAKAVFTDQSYLVLVTNLRYVWFEELLADEITKRFQESQSFFSPILVYWLVKSLMINNFCSLTIFRILFVNAGNESHFRPRSFTGIHTIFIRIFITSTS</sequence>
<keyword evidence="4" id="KW-0539">Nucleus</keyword>
<keyword evidence="7" id="KW-1185">Reference proteome</keyword>
<evidence type="ECO:0000256" key="4">
    <source>
        <dbReference type="ARBA" id="ARBA00023242"/>
    </source>
</evidence>
<organism evidence="6 7">
    <name type="scientific">Gigaspora rosea</name>
    <dbReference type="NCBI Taxonomy" id="44941"/>
    <lineage>
        <taxon>Eukaryota</taxon>
        <taxon>Fungi</taxon>
        <taxon>Fungi incertae sedis</taxon>
        <taxon>Mucoromycota</taxon>
        <taxon>Glomeromycotina</taxon>
        <taxon>Glomeromycetes</taxon>
        <taxon>Diversisporales</taxon>
        <taxon>Gigasporaceae</taxon>
        <taxon>Gigaspora</taxon>
    </lineage>
</organism>
<dbReference type="OrthoDB" id="2155935at2759"/>
<proteinExistence type="predicted"/>
<evidence type="ECO:0000256" key="3">
    <source>
        <dbReference type="ARBA" id="ARBA00023204"/>
    </source>
</evidence>
<dbReference type="AlphaFoldDB" id="A0A397U726"/>
<evidence type="ECO:0000313" key="7">
    <source>
        <dbReference type="Proteomes" id="UP000266673"/>
    </source>
</evidence>
<evidence type="ECO:0000259" key="5">
    <source>
        <dbReference type="Pfam" id="PF09302"/>
    </source>
</evidence>
<dbReference type="Pfam" id="PF09302">
    <property type="entry name" value="XLF"/>
    <property type="match status" value="1"/>
</dbReference>
<comment type="caution">
    <text evidence="6">The sequence shown here is derived from an EMBL/GenBank/DDBJ whole genome shotgun (WGS) entry which is preliminary data.</text>
</comment>
<evidence type="ECO:0000256" key="1">
    <source>
        <dbReference type="ARBA" id="ARBA00004123"/>
    </source>
</evidence>
<reference evidence="6 7" key="1">
    <citation type="submission" date="2018-06" db="EMBL/GenBank/DDBJ databases">
        <title>Comparative genomics reveals the genomic features of Rhizophagus irregularis, R. cerebriforme, R. diaphanum and Gigaspora rosea, and their symbiotic lifestyle signature.</title>
        <authorList>
            <person name="Morin E."/>
            <person name="San Clemente H."/>
            <person name="Chen E.C.H."/>
            <person name="De La Providencia I."/>
            <person name="Hainaut M."/>
            <person name="Kuo A."/>
            <person name="Kohler A."/>
            <person name="Murat C."/>
            <person name="Tang N."/>
            <person name="Roy S."/>
            <person name="Loubradou J."/>
            <person name="Henrissat B."/>
            <person name="Grigoriev I.V."/>
            <person name="Corradi N."/>
            <person name="Roux C."/>
            <person name="Martin F.M."/>
        </authorList>
    </citation>
    <scope>NUCLEOTIDE SEQUENCE [LARGE SCALE GENOMIC DNA]</scope>
    <source>
        <strain evidence="6 7">DAOM 194757</strain>
    </source>
</reference>
<dbReference type="STRING" id="44941.A0A397U726"/>
<name>A0A397U726_9GLOM</name>
<comment type="subcellular location">
    <subcellularLocation>
        <location evidence="1">Nucleus</location>
    </subcellularLocation>
</comment>
<evidence type="ECO:0000256" key="2">
    <source>
        <dbReference type="ARBA" id="ARBA00022763"/>
    </source>
</evidence>
<dbReference type="Proteomes" id="UP000266673">
    <property type="component" value="Unassembled WGS sequence"/>
</dbReference>
<dbReference type="Gene3D" id="2.170.210.10">
    <property type="entry name" value="DNA double-strand break repair and VJ recombination XRCC4, N-terminal"/>
    <property type="match status" value="1"/>
</dbReference>
<accession>A0A397U726</accession>
<dbReference type="InterPro" id="IPR038051">
    <property type="entry name" value="XRCC4-like_N_sf"/>
</dbReference>
<gene>
    <name evidence="6" type="ORF">C2G38_672517</name>
</gene>